<gene>
    <name evidence="1" type="ORF">HG537_0G04940</name>
</gene>
<protein>
    <recommendedName>
        <fullName evidence="3">N-acetyltransferase domain-containing protein</fullName>
    </recommendedName>
</protein>
<accession>A0A7H9HYN4</accession>
<dbReference type="EMBL" id="CP059273">
    <property type="protein sequence ID" value="QLQ82239.1"/>
    <property type="molecule type" value="Genomic_DNA"/>
</dbReference>
<dbReference type="Proteomes" id="UP000510647">
    <property type="component" value="Chromosome 7"/>
</dbReference>
<dbReference type="OrthoDB" id="410198at2759"/>
<keyword evidence="2" id="KW-1185">Reference proteome</keyword>
<evidence type="ECO:0000313" key="2">
    <source>
        <dbReference type="Proteomes" id="UP000510647"/>
    </source>
</evidence>
<dbReference type="InterPro" id="IPR052564">
    <property type="entry name" value="N-acetyltrans/Recomb-assoc"/>
</dbReference>
<proteinExistence type="predicted"/>
<organism evidence="1 2">
    <name type="scientific">Torulaspora globosa</name>
    <dbReference type="NCBI Taxonomy" id="48254"/>
    <lineage>
        <taxon>Eukaryota</taxon>
        <taxon>Fungi</taxon>
        <taxon>Dikarya</taxon>
        <taxon>Ascomycota</taxon>
        <taxon>Saccharomycotina</taxon>
        <taxon>Saccharomycetes</taxon>
        <taxon>Saccharomycetales</taxon>
        <taxon>Saccharomycetaceae</taxon>
        <taxon>Torulaspora</taxon>
    </lineage>
</organism>
<reference evidence="1 2" key="1">
    <citation type="submission" date="2020-06" db="EMBL/GenBank/DDBJ databases">
        <title>The yeast mating-type switching endonuclease HO is a domesticated member of an unorthodox homing genetic element family.</title>
        <authorList>
            <person name="Coughlan A.Y."/>
            <person name="Lombardi L."/>
            <person name="Braun-Galleani S."/>
            <person name="Martos A.R."/>
            <person name="Galeote V."/>
            <person name="Bigey F."/>
            <person name="Dequin S."/>
            <person name="Byrne K.P."/>
            <person name="Wolfe K.H."/>
        </authorList>
    </citation>
    <scope>NUCLEOTIDE SEQUENCE [LARGE SCALE GENOMIC DNA]</scope>
    <source>
        <strain evidence="1 2">CBS2947</strain>
    </source>
</reference>
<evidence type="ECO:0008006" key="3">
    <source>
        <dbReference type="Google" id="ProtNLM"/>
    </source>
</evidence>
<dbReference type="PANTHER" id="PTHR43451:SF1">
    <property type="entry name" value="ACETYLTRANSFERASE"/>
    <property type="match status" value="1"/>
</dbReference>
<evidence type="ECO:0000313" key="1">
    <source>
        <dbReference type="EMBL" id="QLQ82239.1"/>
    </source>
</evidence>
<dbReference type="PANTHER" id="PTHR43451">
    <property type="entry name" value="ACETYLTRANSFERASE (GNAT) FAMILY PROTEIN"/>
    <property type="match status" value="1"/>
</dbReference>
<dbReference type="Gene3D" id="3.40.630.30">
    <property type="match status" value="1"/>
</dbReference>
<name>A0A7H9HYN4_9SACH</name>
<sequence length="218" mass="24496">MTVCTVNKTNDVANVQRTLAIAFADSAPCHYLNKKFQDIPTSKQLSDEELYGTYRTFCEDFQARGGFLLESNNFDCVAIVLPPQDKPAKTARTQDPRFNEQFIDTIARHKEALGLGTKVKYYYLFMIGKNLEQPEVRGSARAVLTYLKQKADEQDAAVVLEAINDKAKKVYEYFGFVDYADVNYGQGDVDSNGQPDPNGKGFVLNLMVYYKGGKLPIK</sequence>
<dbReference type="AlphaFoldDB" id="A0A7H9HYN4"/>